<reference evidence="2" key="1">
    <citation type="submission" date="2021-03" db="EMBL/GenBank/DDBJ databases">
        <authorList>
            <consortium name="Genoscope - CEA"/>
            <person name="William W."/>
        </authorList>
    </citation>
    <scope>NUCLEOTIDE SEQUENCE</scope>
    <source>
        <strain evidence="2">Doubled-haploid Pahang</strain>
    </source>
</reference>
<proteinExistence type="predicted"/>
<feature type="region of interest" description="Disordered" evidence="1">
    <location>
        <begin position="1"/>
        <end position="21"/>
    </location>
</feature>
<feature type="compositionally biased region" description="Basic and acidic residues" evidence="1">
    <location>
        <begin position="11"/>
        <end position="21"/>
    </location>
</feature>
<dbReference type="EMBL" id="HG996467">
    <property type="protein sequence ID" value="CAG1861269.1"/>
    <property type="molecule type" value="Genomic_DNA"/>
</dbReference>
<gene>
    <name evidence="2" type="ORF">GSMUA_61630.1</name>
</gene>
<feature type="region of interest" description="Disordered" evidence="1">
    <location>
        <begin position="118"/>
        <end position="142"/>
    </location>
</feature>
<evidence type="ECO:0000256" key="1">
    <source>
        <dbReference type="SAM" id="MobiDB-lite"/>
    </source>
</evidence>
<accession>A0A8D7FQ06</accession>
<feature type="compositionally biased region" description="Polar residues" evidence="1">
    <location>
        <begin position="1"/>
        <end position="10"/>
    </location>
</feature>
<organism evidence="2">
    <name type="scientific">Musa acuminata subsp. malaccensis</name>
    <name type="common">Wild banana</name>
    <name type="synonym">Musa malaccensis</name>
    <dbReference type="NCBI Taxonomy" id="214687"/>
    <lineage>
        <taxon>Eukaryota</taxon>
        <taxon>Viridiplantae</taxon>
        <taxon>Streptophyta</taxon>
        <taxon>Embryophyta</taxon>
        <taxon>Tracheophyta</taxon>
        <taxon>Spermatophyta</taxon>
        <taxon>Magnoliopsida</taxon>
        <taxon>Liliopsida</taxon>
        <taxon>Zingiberales</taxon>
        <taxon>Musaceae</taxon>
        <taxon>Musa</taxon>
    </lineage>
</organism>
<sequence>MQRTNHYYSQTKEEDKRREKKEAVFLVLGTQRNYKDKINPLEFFCLVGVRGGRRPTRGRLGPGSNPSGAGRASSWPAEASSGLAGTPLPASVQALPTWVYCTPPLLRYQTRRGLLQPACRPSRSSAQPEVVEIHGRRRALSP</sequence>
<feature type="region of interest" description="Disordered" evidence="1">
    <location>
        <begin position="51"/>
        <end position="86"/>
    </location>
</feature>
<protein>
    <submittedName>
        <fullName evidence="2">(wild Malaysian banana) hypothetical protein</fullName>
    </submittedName>
</protein>
<name>A0A8D7FQ06_MUSAM</name>
<evidence type="ECO:0000313" key="2">
    <source>
        <dbReference type="EMBL" id="CAG1861269.1"/>
    </source>
</evidence>
<dbReference type="AlphaFoldDB" id="A0A8D7FQ06"/>